<feature type="non-terminal residue" evidence="2">
    <location>
        <position position="73"/>
    </location>
</feature>
<gene>
    <name evidence="2" type="primary">MFAP1_2</name>
    <name evidence="2" type="ORF">FOZ62_007492</name>
</gene>
<comment type="caution">
    <text evidence="2">The sequence shown here is derived from an EMBL/GenBank/DDBJ whole genome shotgun (WGS) entry which is preliminary data.</text>
</comment>
<feature type="compositionally biased region" description="Basic and acidic residues" evidence="1">
    <location>
        <begin position="45"/>
        <end position="60"/>
    </location>
</feature>
<organism evidence="2 3">
    <name type="scientific">Perkinsus olseni</name>
    <name type="common">Perkinsus atlanticus</name>
    <dbReference type="NCBI Taxonomy" id="32597"/>
    <lineage>
        <taxon>Eukaryota</taxon>
        <taxon>Sar</taxon>
        <taxon>Alveolata</taxon>
        <taxon>Perkinsozoa</taxon>
        <taxon>Perkinsea</taxon>
        <taxon>Perkinsida</taxon>
        <taxon>Perkinsidae</taxon>
        <taxon>Perkinsus</taxon>
    </lineage>
</organism>
<evidence type="ECO:0000313" key="2">
    <source>
        <dbReference type="EMBL" id="KAF4731649.1"/>
    </source>
</evidence>
<proteinExistence type="predicted"/>
<accession>A0A7J6SFB0</accession>
<protein>
    <submittedName>
        <fullName evidence="2">Microfibrillar-associated protein 1</fullName>
    </submittedName>
</protein>
<sequence length="73" mass="8491">MSAADKYSIIRTKGIQHPQPVRPARYRRGKMPEFAVQEMEEQEGEERRDRLEVKDEEAASTRRPQPVAPRVIS</sequence>
<dbReference type="Proteomes" id="UP000574390">
    <property type="component" value="Unassembled WGS sequence"/>
</dbReference>
<name>A0A7J6SFB0_PEROL</name>
<evidence type="ECO:0000256" key="1">
    <source>
        <dbReference type="SAM" id="MobiDB-lite"/>
    </source>
</evidence>
<reference evidence="2 3" key="1">
    <citation type="submission" date="2020-04" db="EMBL/GenBank/DDBJ databases">
        <title>Perkinsus olseni comparative genomics.</title>
        <authorList>
            <person name="Bogema D.R."/>
        </authorList>
    </citation>
    <scope>NUCLEOTIDE SEQUENCE [LARGE SCALE GENOMIC DNA]</scope>
    <source>
        <strain evidence="2">ATCC PRA-205</strain>
    </source>
</reference>
<dbReference type="EMBL" id="JABANM010015067">
    <property type="protein sequence ID" value="KAF4731649.1"/>
    <property type="molecule type" value="Genomic_DNA"/>
</dbReference>
<feature type="region of interest" description="Disordered" evidence="1">
    <location>
        <begin position="1"/>
        <end position="73"/>
    </location>
</feature>
<dbReference type="AlphaFoldDB" id="A0A7J6SFB0"/>
<evidence type="ECO:0000313" key="3">
    <source>
        <dbReference type="Proteomes" id="UP000574390"/>
    </source>
</evidence>